<gene>
    <name evidence="3" type="ORF">J5U18_04615</name>
</gene>
<keyword evidence="1" id="KW-0175">Coiled coil</keyword>
<feature type="coiled-coil region" evidence="1">
    <location>
        <begin position="103"/>
        <end position="137"/>
    </location>
</feature>
<keyword evidence="2" id="KW-0472">Membrane</keyword>
<keyword evidence="2" id="KW-0812">Transmembrane</keyword>
<dbReference type="Proteomes" id="UP000679691">
    <property type="component" value="Unassembled WGS sequence"/>
</dbReference>
<dbReference type="EMBL" id="JAGKSB010000004">
    <property type="protein sequence ID" value="MBP3942851.1"/>
    <property type="molecule type" value="Genomic_DNA"/>
</dbReference>
<name>A0A8T4HDN8_9SPHI</name>
<evidence type="ECO:0000256" key="2">
    <source>
        <dbReference type="SAM" id="Phobius"/>
    </source>
</evidence>
<evidence type="ECO:0000313" key="4">
    <source>
        <dbReference type="Proteomes" id="UP000679691"/>
    </source>
</evidence>
<organism evidence="3 4">
    <name type="scientific">Rhinopithecimicrobium faecis</name>
    <dbReference type="NCBI Taxonomy" id="2820698"/>
    <lineage>
        <taxon>Bacteria</taxon>
        <taxon>Pseudomonadati</taxon>
        <taxon>Bacteroidota</taxon>
        <taxon>Sphingobacteriia</taxon>
        <taxon>Sphingobacteriales</taxon>
        <taxon>Sphingobacteriaceae</taxon>
        <taxon>Rhinopithecimicrobium</taxon>
    </lineage>
</organism>
<proteinExistence type="predicted"/>
<reference evidence="3" key="1">
    <citation type="submission" date="2021-03" db="EMBL/GenBank/DDBJ databases">
        <authorList>
            <person name="Lu T."/>
            <person name="Wang Q."/>
            <person name="Han X."/>
        </authorList>
    </citation>
    <scope>NUCLEOTIDE SEQUENCE</scope>
    <source>
        <strain evidence="3">WQ 2009</strain>
    </source>
</reference>
<sequence length="271" mass="31331">MKIKFLIIILLSFSTIIFNKAEAISFNRNIADSTDFNSSYQVDEVNETSSSFAKYLLYFSLFTNILFCLYVIFDRSKSKKLLKNNGNLKHDLKATTNNKNIEINASKGEIQQYKEKCTKLEQEIELLLQQVKDNESLINSTLISVDNEVHDTEINANNDLEESKASIAKCVHENDEFYLKESKISNHTTPYIIIEMDNEYYFKFDELNILGKKNAFNFHDVYFEGYCDGINIRTDAHTSFEIVNNSMGKLNKIGDKYLVVERIKVNYLGGY</sequence>
<keyword evidence="4" id="KW-1185">Reference proteome</keyword>
<evidence type="ECO:0000313" key="3">
    <source>
        <dbReference type="EMBL" id="MBP3942851.1"/>
    </source>
</evidence>
<keyword evidence="2" id="KW-1133">Transmembrane helix</keyword>
<feature type="transmembrane region" description="Helical" evidence="2">
    <location>
        <begin position="55"/>
        <end position="73"/>
    </location>
</feature>
<dbReference type="RefSeq" id="WP_353546337.1">
    <property type="nucleotide sequence ID" value="NZ_JAGKSB010000004.1"/>
</dbReference>
<dbReference type="AlphaFoldDB" id="A0A8T4HDN8"/>
<comment type="caution">
    <text evidence="3">The sequence shown here is derived from an EMBL/GenBank/DDBJ whole genome shotgun (WGS) entry which is preliminary data.</text>
</comment>
<accession>A0A8T4HDN8</accession>
<protein>
    <submittedName>
        <fullName evidence="3">Uncharacterized protein</fullName>
    </submittedName>
</protein>
<evidence type="ECO:0000256" key="1">
    <source>
        <dbReference type="SAM" id="Coils"/>
    </source>
</evidence>